<dbReference type="RefSeq" id="WP_230428304.1">
    <property type="nucleotide sequence ID" value="NZ_CP087679.1"/>
</dbReference>
<dbReference type="SUPFAM" id="SSF56059">
    <property type="entry name" value="Glutathione synthetase ATP-binding domain-like"/>
    <property type="match status" value="1"/>
</dbReference>
<evidence type="ECO:0008006" key="3">
    <source>
        <dbReference type="Google" id="ProtNLM"/>
    </source>
</evidence>
<geneLocation type="plasmid" evidence="1">
    <name>pPLS432</name>
</geneLocation>
<evidence type="ECO:0000313" key="1">
    <source>
        <dbReference type="EMBL" id="MCD8474185.1"/>
    </source>
</evidence>
<accession>A0ABS8TVN1</accession>
<sequence length="369" mass="41950">MITIVSSNFDLHAAAIVWSLNKAGIPAAIAETFFGLDQHGGDFMLCEADPIDLGQCRLGQDDKGTGLTYFRSEYTPRVDVDDSDEDFVFMRREKALYQTWLLQAIEDEPLRRFVNKPSQAIRADNKIIQLRAARRSGFAIPPTYFGAHSEQVSDMFQTRQSIVVKPLEPFTWRYADGRTKYAFAARSDVTAINKSYEKRLMPAPAIFQAEILKEQDIRALVFGEEIHAFRITQTSGHLDFREDLSDPGVTSIEYMDLPTRITDQVFDLMRRMNIDVACMDIVPDLEGNFHFLDLNPSGNWLFLEAHAPESLLSRFCTYLALQAGAALQADPPSYVDYKNSIEFAQWRSELKSKGAPYTSSQRNDIWVEK</sequence>
<dbReference type="PANTHER" id="PTHR21621">
    <property type="entry name" value="RIBOSOMAL PROTEIN S6 MODIFICATION PROTEIN"/>
    <property type="match status" value="1"/>
</dbReference>
<keyword evidence="2" id="KW-1185">Reference proteome</keyword>
<protein>
    <recommendedName>
        <fullName evidence="3">ATP-grasp domain-containing protein</fullName>
    </recommendedName>
</protein>
<proteinExistence type="predicted"/>
<dbReference type="Proteomes" id="UP001430701">
    <property type="component" value="Unassembled WGS sequence"/>
</dbReference>
<gene>
    <name evidence="1" type="ORF">LPH55_12125</name>
</gene>
<reference evidence="1" key="1">
    <citation type="submission" date="2021-11" db="EMBL/GenBank/DDBJ databases">
        <title>Genome sequence of Xylella taiwanensis PLS432.</title>
        <authorList>
            <person name="Weng L.-W."/>
            <person name="Su C.-C."/>
            <person name="Tsai C.-W."/>
            <person name="Kuo C.-H."/>
        </authorList>
    </citation>
    <scope>NUCLEOTIDE SEQUENCE</scope>
    <source>
        <strain evidence="1">PLS432</strain>
        <plasmid evidence="1">pPLS432</plasmid>
    </source>
</reference>
<dbReference type="PANTHER" id="PTHR21621:SF0">
    <property type="entry name" value="BETA-CITRYLGLUTAMATE SYNTHASE B-RELATED"/>
    <property type="match status" value="1"/>
</dbReference>
<dbReference type="EMBL" id="JAJPPU010000005">
    <property type="protein sequence ID" value="MCD8474185.1"/>
    <property type="molecule type" value="Genomic_DNA"/>
</dbReference>
<evidence type="ECO:0000313" key="2">
    <source>
        <dbReference type="Proteomes" id="UP001430701"/>
    </source>
</evidence>
<keyword evidence="1" id="KW-0614">Plasmid</keyword>
<name>A0ABS8TVN1_9GAMM</name>
<comment type="caution">
    <text evidence="1">The sequence shown here is derived from an EMBL/GenBank/DDBJ whole genome shotgun (WGS) entry which is preliminary data.</text>
</comment>
<organism evidence="1 2">
    <name type="scientific">Xylella taiwanensis</name>
    <dbReference type="NCBI Taxonomy" id="1444770"/>
    <lineage>
        <taxon>Bacteria</taxon>
        <taxon>Pseudomonadati</taxon>
        <taxon>Pseudomonadota</taxon>
        <taxon>Gammaproteobacteria</taxon>
        <taxon>Lysobacterales</taxon>
        <taxon>Lysobacteraceae</taxon>
        <taxon>Xylella</taxon>
    </lineage>
</organism>
<dbReference type="Gene3D" id="3.30.470.20">
    <property type="entry name" value="ATP-grasp fold, B domain"/>
    <property type="match status" value="1"/>
</dbReference>